<organism evidence="2 3">
    <name type="scientific">Elasticomyces elasticus</name>
    <dbReference type="NCBI Taxonomy" id="574655"/>
    <lineage>
        <taxon>Eukaryota</taxon>
        <taxon>Fungi</taxon>
        <taxon>Dikarya</taxon>
        <taxon>Ascomycota</taxon>
        <taxon>Pezizomycotina</taxon>
        <taxon>Dothideomycetes</taxon>
        <taxon>Dothideomycetidae</taxon>
        <taxon>Mycosphaerellales</taxon>
        <taxon>Teratosphaeriaceae</taxon>
        <taxon>Elasticomyces</taxon>
    </lineage>
</organism>
<reference evidence="2" key="1">
    <citation type="submission" date="2023-08" db="EMBL/GenBank/DDBJ databases">
        <title>Black Yeasts Isolated from many extreme environments.</title>
        <authorList>
            <person name="Coleine C."/>
            <person name="Stajich J.E."/>
            <person name="Selbmann L."/>
        </authorList>
    </citation>
    <scope>NUCLEOTIDE SEQUENCE</scope>
    <source>
        <strain evidence="2">CCFEE 5810</strain>
    </source>
</reference>
<feature type="compositionally biased region" description="Acidic residues" evidence="1">
    <location>
        <begin position="100"/>
        <end position="125"/>
    </location>
</feature>
<accession>A0AAN7WBG7</accession>
<evidence type="ECO:0000313" key="3">
    <source>
        <dbReference type="Proteomes" id="UP001310594"/>
    </source>
</evidence>
<dbReference type="EMBL" id="JAVRQU010000008">
    <property type="protein sequence ID" value="KAK5700113.1"/>
    <property type="molecule type" value="Genomic_DNA"/>
</dbReference>
<evidence type="ECO:0000256" key="1">
    <source>
        <dbReference type="SAM" id="MobiDB-lite"/>
    </source>
</evidence>
<feature type="compositionally biased region" description="Acidic residues" evidence="1">
    <location>
        <begin position="143"/>
        <end position="156"/>
    </location>
</feature>
<feature type="region of interest" description="Disordered" evidence="1">
    <location>
        <begin position="64"/>
        <end position="177"/>
    </location>
</feature>
<name>A0AAN7WBG7_9PEZI</name>
<sequence>MSLKEAYTLAHSAQCRLQLEAGRPDRNLRFVVGHLMHYENLRLRIVQIEHDISSSQRASSNLAFKGTGHVGQGTGGGLRHKPSTGQLGRRSPPPQKVEYENEDEDEDSDEDDDMLIGMDDDEEEGLGLQRFPSGTARPPPELMPDDEDDDDEEPNSPEEPSQEALEQAMKGEGSTELGGLYEGVRRCPCHGHTAAPKLGRMWELPGQESSGTGKDGVKWAVAEVGVEA</sequence>
<evidence type="ECO:0000313" key="2">
    <source>
        <dbReference type="EMBL" id="KAK5700113.1"/>
    </source>
</evidence>
<protein>
    <submittedName>
        <fullName evidence="2">Uncharacterized protein</fullName>
    </submittedName>
</protein>
<proteinExistence type="predicted"/>
<feature type="compositionally biased region" description="Gly residues" evidence="1">
    <location>
        <begin position="68"/>
        <end position="77"/>
    </location>
</feature>
<gene>
    <name evidence="2" type="ORF">LTR97_006248</name>
</gene>
<dbReference type="Proteomes" id="UP001310594">
    <property type="component" value="Unassembled WGS sequence"/>
</dbReference>
<dbReference type="AlphaFoldDB" id="A0AAN7WBG7"/>
<comment type="caution">
    <text evidence="2">The sequence shown here is derived from an EMBL/GenBank/DDBJ whole genome shotgun (WGS) entry which is preliminary data.</text>
</comment>